<keyword evidence="1" id="KW-0472">Membrane</keyword>
<gene>
    <name evidence="3" type="ORF">FSP39_012909</name>
</gene>
<dbReference type="Proteomes" id="UP001186944">
    <property type="component" value="Unassembled WGS sequence"/>
</dbReference>
<dbReference type="PROSITE" id="PS50004">
    <property type="entry name" value="C2"/>
    <property type="match status" value="2"/>
</dbReference>
<accession>A0AA89C1H8</accession>
<evidence type="ECO:0000313" key="4">
    <source>
        <dbReference type="Proteomes" id="UP001186944"/>
    </source>
</evidence>
<dbReference type="InterPro" id="IPR035892">
    <property type="entry name" value="C2_domain_sf"/>
</dbReference>
<dbReference type="CDD" id="cd00276">
    <property type="entry name" value="C2B_Synaptotagmin"/>
    <property type="match status" value="1"/>
</dbReference>
<keyword evidence="4" id="KW-1185">Reference proteome</keyword>
<proteinExistence type="predicted"/>
<dbReference type="AlphaFoldDB" id="A0AA89C1H8"/>
<dbReference type="SMART" id="SM00239">
    <property type="entry name" value="C2"/>
    <property type="match status" value="2"/>
</dbReference>
<comment type="caution">
    <text evidence="3">The sequence shown here is derived from an EMBL/GenBank/DDBJ whole genome shotgun (WGS) entry which is preliminary data.</text>
</comment>
<feature type="domain" description="C2" evidence="2">
    <location>
        <begin position="284"/>
        <end position="419"/>
    </location>
</feature>
<dbReference type="InterPro" id="IPR000008">
    <property type="entry name" value="C2_dom"/>
</dbReference>
<dbReference type="EMBL" id="VSWD01000004">
    <property type="protein sequence ID" value="KAK3104902.1"/>
    <property type="molecule type" value="Genomic_DNA"/>
</dbReference>
<evidence type="ECO:0000313" key="3">
    <source>
        <dbReference type="EMBL" id="KAK3104902.1"/>
    </source>
</evidence>
<sequence length="423" mass="48740">MFFLVTTNPSTEHTMEVITLDVWDKLVIIMAAAIFFVFVIACMICVLSPYCVLYRVCPCRHKAIYEKESSKLIHYGTTGPPATPEVWPSQKMLGSIRDLDSSEWSDSSSANVREMKMKVRNGSAMVMPNGSLRSKNGNPTLLSGNIEFSLKYDKFEGKLKINVMQVRDLVVESSYIIQSPYIRVRLYRAPKQIFSLGHVVNNLDTEFRTKLQKNSPVPTYNETFKAAILPEDLKLYTIKFQLCDLDKFSRRVVIGESSVALRKKDIEFSERDFSEKLQTPVEENVGEIYIGMNFLPTAEKLYLTVIKLRGLKPLDVQQTTGEIYVKVTLMHDGRQLKKYKTMTKKDDPNPEFDDTFAFDVPNVELDKVYFCVTALHTNKEQNDTRLIGRMYLGLNFDEVAHAHWTEMMQNSRKQISHWHKLYC</sequence>
<feature type="domain" description="C2" evidence="2">
    <location>
        <begin position="142"/>
        <end position="275"/>
    </location>
</feature>
<protein>
    <recommendedName>
        <fullName evidence="2">C2 domain-containing protein</fullName>
    </recommendedName>
</protein>
<dbReference type="PANTHER" id="PTHR10024">
    <property type="entry name" value="SYNAPTOTAGMIN"/>
    <property type="match status" value="1"/>
</dbReference>
<evidence type="ECO:0000256" key="1">
    <source>
        <dbReference type="SAM" id="Phobius"/>
    </source>
</evidence>
<organism evidence="3 4">
    <name type="scientific">Pinctada imbricata</name>
    <name type="common">Atlantic pearl-oyster</name>
    <name type="synonym">Pinctada martensii</name>
    <dbReference type="NCBI Taxonomy" id="66713"/>
    <lineage>
        <taxon>Eukaryota</taxon>
        <taxon>Metazoa</taxon>
        <taxon>Spiralia</taxon>
        <taxon>Lophotrochozoa</taxon>
        <taxon>Mollusca</taxon>
        <taxon>Bivalvia</taxon>
        <taxon>Autobranchia</taxon>
        <taxon>Pteriomorphia</taxon>
        <taxon>Pterioida</taxon>
        <taxon>Pterioidea</taxon>
        <taxon>Pteriidae</taxon>
        <taxon>Pinctada</taxon>
    </lineage>
</organism>
<dbReference type="Pfam" id="PF00168">
    <property type="entry name" value="C2"/>
    <property type="match status" value="2"/>
</dbReference>
<dbReference type="SUPFAM" id="SSF49562">
    <property type="entry name" value="C2 domain (Calcium/lipid-binding domain, CaLB)"/>
    <property type="match status" value="2"/>
</dbReference>
<evidence type="ECO:0000259" key="2">
    <source>
        <dbReference type="PROSITE" id="PS50004"/>
    </source>
</evidence>
<reference evidence="3" key="1">
    <citation type="submission" date="2019-08" db="EMBL/GenBank/DDBJ databases">
        <title>The improved chromosome-level genome for the pearl oyster Pinctada fucata martensii using PacBio sequencing and Hi-C.</title>
        <authorList>
            <person name="Zheng Z."/>
        </authorList>
    </citation>
    <scope>NUCLEOTIDE SEQUENCE</scope>
    <source>
        <strain evidence="3">ZZ-2019</strain>
        <tissue evidence="3">Adductor muscle</tissue>
    </source>
</reference>
<feature type="transmembrane region" description="Helical" evidence="1">
    <location>
        <begin position="26"/>
        <end position="53"/>
    </location>
</feature>
<name>A0AA89C1H8_PINIB</name>
<keyword evidence="1" id="KW-0812">Transmembrane</keyword>
<dbReference type="Gene3D" id="2.60.40.150">
    <property type="entry name" value="C2 domain"/>
    <property type="match status" value="2"/>
</dbReference>
<keyword evidence="1" id="KW-1133">Transmembrane helix</keyword>